<keyword evidence="2" id="KW-1185">Reference proteome</keyword>
<name>A0A5C3N4F3_9AGAM</name>
<evidence type="ECO:0000313" key="1">
    <source>
        <dbReference type="EMBL" id="TFK51018.1"/>
    </source>
</evidence>
<dbReference type="AlphaFoldDB" id="A0A5C3N4F3"/>
<organism evidence="1 2">
    <name type="scientific">Heliocybe sulcata</name>
    <dbReference type="NCBI Taxonomy" id="5364"/>
    <lineage>
        <taxon>Eukaryota</taxon>
        <taxon>Fungi</taxon>
        <taxon>Dikarya</taxon>
        <taxon>Basidiomycota</taxon>
        <taxon>Agaricomycotina</taxon>
        <taxon>Agaricomycetes</taxon>
        <taxon>Gloeophyllales</taxon>
        <taxon>Gloeophyllaceae</taxon>
        <taxon>Heliocybe</taxon>
    </lineage>
</organism>
<reference evidence="1 2" key="1">
    <citation type="journal article" date="2019" name="Nat. Ecol. Evol.">
        <title>Megaphylogeny resolves global patterns of mushroom evolution.</title>
        <authorList>
            <person name="Varga T."/>
            <person name="Krizsan K."/>
            <person name="Foldi C."/>
            <person name="Dima B."/>
            <person name="Sanchez-Garcia M."/>
            <person name="Sanchez-Ramirez S."/>
            <person name="Szollosi G.J."/>
            <person name="Szarkandi J.G."/>
            <person name="Papp V."/>
            <person name="Albert L."/>
            <person name="Andreopoulos W."/>
            <person name="Angelini C."/>
            <person name="Antonin V."/>
            <person name="Barry K.W."/>
            <person name="Bougher N.L."/>
            <person name="Buchanan P."/>
            <person name="Buyck B."/>
            <person name="Bense V."/>
            <person name="Catcheside P."/>
            <person name="Chovatia M."/>
            <person name="Cooper J."/>
            <person name="Damon W."/>
            <person name="Desjardin D."/>
            <person name="Finy P."/>
            <person name="Geml J."/>
            <person name="Haridas S."/>
            <person name="Hughes K."/>
            <person name="Justo A."/>
            <person name="Karasinski D."/>
            <person name="Kautmanova I."/>
            <person name="Kiss B."/>
            <person name="Kocsube S."/>
            <person name="Kotiranta H."/>
            <person name="LaButti K.M."/>
            <person name="Lechner B.E."/>
            <person name="Liimatainen K."/>
            <person name="Lipzen A."/>
            <person name="Lukacs Z."/>
            <person name="Mihaltcheva S."/>
            <person name="Morgado L.N."/>
            <person name="Niskanen T."/>
            <person name="Noordeloos M.E."/>
            <person name="Ohm R.A."/>
            <person name="Ortiz-Santana B."/>
            <person name="Ovrebo C."/>
            <person name="Racz N."/>
            <person name="Riley R."/>
            <person name="Savchenko A."/>
            <person name="Shiryaev A."/>
            <person name="Soop K."/>
            <person name="Spirin V."/>
            <person name="Szebenyi C."/>
            <person name="Tomsovsky M."/>
            <person name="Tulloss R.E."/>
            <person name="Uehling J."/>
            <person name="Grigoriev I.V."/>
            <person name="Vagvolgyi C."/>
            <person name="Papp T."/>
            <person name="Martin F.M."/>
            <person name="Miettinen O."/>
            <person name="Hibbett D.S."/>
            <person name="Nagy L.G."/>
        </authorList>
    </citation>
    <scope>NUCLEOTIDE SEQUENCE [LARGE SCALE GENOMIC DNA]</scope>
    <source>
        <strain evidence="1 2">OMC1185</strain>
    </source>
</reference>
<sequence length="172" mass="18631">MPPARGCRGYSKPSRLAYDNARDSIALAVPSDGDLGCEEELRGCSILLAMIIQPSLYGQYGDRQTVSQGLAAFLIYTPRVLPLRLLVSKSSVCHGCLCGIIWLNPSCAALEQLSLEPSAVLGHPGQSTLLLGLQQSQWTQSPRSQMDILFVRDSLTSYPGCLRLRSIPVLLA</sequence>
<gene>
    <name evidence="1" type="ORF">OE88DRAFT_204342</name>
</gene>
<proteinExistence type="predicted"/>
<accession>A0A5C3N4F3</accession>
<protein>
    <submittedName>
        <fullName evidence="1">Uncharacterized protein</fullName>
    </submittedName>
</protein>
<dbReference type="EMBL" id="ML213512">
    <property type="protein sequence ID" value="TFK51018.1"/>
    <property type="molecule type" value="Genomic_DNA"/>
</dbReference>
<evidence type="ECO:0000313" key="2">
    <source>
        <dbReference type="Proteomes" id="UP000305948"/>
    </source>
</evidence>
<dbReference type="Proteomes" id="UP000305948">
    <property type="component" value="Unassembled WGS sequence"/>
</dbReference>